<sequence>MNLYRCLLVTLAPLALSGFTPFAWASADDCQFNLSQPVLDYGLMNRAIRSDSAPERNLGERQLSLNLSCSTPVDLSVFYRAMAATAKRFHFAELGSYQMRIRDAVLDGQAVEIGLIAGVGQPPAETGSNLIWRPDHGVVPIKAGVPLQGRSFSAQLEVTAWVQEHGMQVRDAVSWEASGVFDAVAAGRTREATLRARFAPAACEPVLSNGGVVDFGKLSKNDLNPDKSTRLPPRSLTLRVGCDAPTAFALIMHDNRSGSATVNSEIYYGLGTDSRNNKIGLYSLNVDPANASADSFARLYRTDSTTGGVAWSTASASPIPIGQNSYLAFTDSAGSNAGPVMIQNLSTRVTVDAVIAPTNSLDLSTAIDLDGAGTIEIIYL</sequence>
<dbReference type="GeneID" id="46908310"/>
<dbReference type="AlphaFoldDB" id="A0A1J0EIV2"/>
<accession>A0A1J0EIV2</accession>
<keyword evidence="1" id="KW-0732">Signal</keyword>
<feature type="chain" id="PRO_5009610806" description="DUF1120 domain-containing protein" evidence="1">
    <location>
        <begin position="26"/>
        <end position="380"/>
    </location>
</feature>
<evidence type="ECO:0000256" key="1">
    <source>
        <dbReference type="SAM" id="SignalP"/>
    </source>
</evidence>
<dbReference type="EMBL" id="CP017886">
    <property type="protein sequence ID" value="APC15808.1"/>
    <property type="molecule type" value="Genomic_DNA"/>
</dbReference>
<evidence type="ECO:0000313" key="2">
    <source>
        <dbReference type="EMBL" id="APC15808.1"/>
    </source>
</evidence>
<dbReference type="OrthoDB" id="6602106at2"/>
<reference evidence="3" key="1">
    <citation type="submission" date="2016-10" db="EMBL/GenBank/DDBJ databases">
        <title>Pseudomonas frederiksbergensis ERGS4:02 complete genome.</title>
        <authorList>
            <person name="Kumar R."/>
            <person name="Acharya V."/>
            <person name="Singh D."/>
        </authorList>
    </citation>
    <scope>NUCLEOTIDE SEQUENCE [LARGE SCALE GENOMIC DNA]</scope>
    <source>
        <strain evidence="3">ERGS4:02</strain>
    </source>
</reference>
<protein>
    <recommendedName>
        <fullName evidence="4">DUF1120 domain-containing protein</fullName>
    </recommendedName>
</protein>
<name>A0A1J0EIV2_9PSED</name>
<gene>
    <name evidence="2" type="ORF">BLL42_08705</name>
</gene>
<dbReference type="Pfam" id="PF06551">
    <property type="entry name" value="DUF1120"/>
    <property type="match status" value="1"/>
</dbReference>
<evidence type="ECO:0000313" key="3">
    <source>
        <dbReference type="Proteomes" id="UP000182567"/>
    </source>
</evidence>
<evidence type="ECO:0008006" key="4">
    <source>
        <dbReference type="Google" id="ProtNLM"/>
    </source>
</evidence>
<dbReference type="Proteomes" id="UP000182567">
    <property type="component" value="Chromosome"/>
</dbReference>
<dbReference type="InterPro" id="IPR010546">
    <property type="entry name" value="DUF1120"/>
</dbReference>
<feature type="signal peptide" evidence="1">
    <location>
        <begin position="1"/>
        <end position="25"/>
    </location>
</feature>
<organism evidence="2 3">
    <name type="scientific">Pseudomonas frederiksbergensis</name>
    <dbReference type="NCBI Taxonomy" id="104087"/>
    <lineage>
        <taxon>Bacteria</taxon>
        <taxon>Pseudomonadati</taxon>
        <taxon>Pseudomonadota</taxon>
        <taxon>Gammaproteobacteria</taxon>
        <taxon>Pseudomonadales</taxon>
        <taxon>Pseudomonadaceae</taxon>
        <taxon>Pseudomonas</taxon>
    </lineage>
</organism>
<dbReference type="RefSeq" id="WP_071551731.1">
    <property type="nucleotide sequence ID" value="NZ_CP017886.1"/>
</dbReference>
<proteinExistence type="predicted"/>